<protein>
    <recommendedName>
        <fullName evidence="2">HTH psq-type domain-containing protein</fullName>
    </recommendedName>
</protein>
<name>A0AAU9UNS9_EUPED</name>
<feature type="domain" description="HTH psq-type" evidence="2">
    <location>
        <begin position="18"/>
        <end position="54"/>
    </location>
</feature>
<dbReference type="Gene3D" id="1.10.10.60">
    <property type="entry name" value="Homeodomain-like"/>
    <property type="match status" value="1"/>
</dbReference>
<accession>A0AAU9UNS9</accession>
<dbReference type="InterPro" id="IPR009057">
    <property type="entry name" value="Homeodomain-like_sf"/>
</dbReference>
<keyword evidence="4" id="KW-1185">Reference proteome</keyword>
<dbReference type="GO" id="GO:0005634">
    <property type="term" value="C:nucleus"/>
    <property type="evidence" value="ECO:0007669"/>
    <property type="project" value="UniProtKB-SubCell"/>
</dbReference>
<proteinExistence type="predicted"/>
<dbReference type="GO" id="GO:0003677">
    <property type="term" value="F:DNA binding"/>
    <property type="evidence" value="ECO:0007669"/>
    <property type="project" value="InterPro"/>
</dbReference>
<gene>
    <name evidence="3" type="ORF">EEDITHA_LOCUS15200</name>
</gene>
<evidence type="ECO:0000313" key="4">
    <source>
        <dbReference type="Proteomes" id="UP001153954"/>
    </source>
</evidence>
<comment type="subcellular location">
    <subcellularLocation>
        <location evidence="1">Nucleus</location>
    </subcellularLocation>
</comment>
<evidence type="ECO:0000259" key="2">
    <source>
        <dbReference type="Pfam" id="PF05225"/>
    </source>
</evidence>
<dbReference type="SUPFAM" id="SSF46689">
    <property type="entry name" value="Homeodomain-like"/>
    <property type="match status" value="1"/>
</dbReference>
<evidence type="ECO:0000313" key="3">
    <source>
        <dbReference type="EMBL" id="CAH2100319.1"/>
    </source>
</evidence>
<dbReference type="AlphaFoldDB" id="A0AAU9UNS9"/>
<evidence type="ECO:0000256" key="1">
    <source>
        <dbReference type="ARBA" id="ARBA00004123"/>
    </source>
</evidence>
<organism evidence="3 4">
    <name type="scientific">Euphydryas editha</name>
    <name type="common">Edith's checkerspot</name>
    <dbReference type="NCBI Taxonomy" id="104508"/>
    <lineage>
        <taxon>Eukaryota</taxon>
        <taxon>Metazoa</taxon>
        <taxon>Ecdysozoa</taxon>
        <taxon>Arthropoda</taxon>
        <taxon>Hexapoda</taxon>
        <taxon>Insecta</taxon>
        <taxon>Pterygota</taxon>
        <taxon>Neoptera</taxon>
        <taxon>Endopterygota</taxon>
        <taxon>Lepidoptera</taxon>
        <taxon>Glossata</taxon>
        <taxon>Ditrysia</taxon>
        <taxon>Papilionoidea</taxon>
        <taxon>Nymphalidae</taxon>
        <taxon>Nymphalinae</taxon>
        <taxon>Euphydryas</taxon>
    </lineage>
</organism>
<reference evidence="3" key="1">
    <citation type="submission" date="2022-03" db="EMBL/GenBank/DDBJ databases">
        <authorList>
            <person name="Tunstrom K."/>
        </authorList>
    </citation>
    <scope>NUCLEOTIDE SEQUENCE</scope>
</reference>
<dbReference type="EMBL" id="CAKOGL010000022">
    <property type="protein sequence ID" value="CAH2100319.1"/>
    <property type="molecule type" value="Genomic_DNA"/>
</dbReference>
<dbReference type="InterPro" id="IPR007889">
    <property type="entry name" value="HTH_Psq"/>
</dbReference>
<dbReference type="Proteomes" id="UP001153954">
    <property type="component" value="Unassembled WGS sequence"/>
</dbReference>
<sequence length="85" mass="10068">MPHKYVRKAGARPRGTWTEDALIDAFEQLRQNKYGINEVSRRYGIPARTLRRRFAKQDTKKITLGKHPVLDFENEKRLERLLGFL</sequence>
<dbReference type="Pfam" id="PF05225">
    <property type="entry name" value="HTH_psq"/>
    <property type="match status" value="1"/>
</dbReference>
<comment type="caution">
    <text evidence="3">The sequence shown here is derived from an EMBL/GenBank/DDBJ whole genome shotgun (WGS) entry which is preliminary data.</text>
</comment>